<keyword evidence="1" id="KW-0145">Chemotaxis</keyword>
<dbReference type="KEGG" id="dap:Dacet_0859"/>
<dbReference type="AlphaFoldDB" id="D4H5Z3"/>
<sequence>MKAEYVNPFISSTINVFETMTGLCPVKGDLYIKSDQNLHYDVSAVIGIVGDVVGYVSVSMPEGLAMQVASIFLMEEKEEVDTDVGDAIGELINMIAGSTKKIFTDKGKKFSISVPNVITGRGHTIQRPTHIICVGVKFTLDDQSFVIEIALKEKK</sequence>
<accession>D4H5Z3</accession>
<dbReference type="HOGENOM" id="CLU_116290_0_2_0"/>
<protein>
    <submittedName>
        <fullName evidence="3">CheC domain protein</fullName>
    </submittedName>
</protein>
<dbReference type="OrthoDB" id="9788100at2"/>
<organism evidence="3 4">
    <name type="scientific">Denitrovibrio acetiphilus (strain DSM 12809 / NBRC 114555 / N2460)</name>
    <dbReference type="NCBI Taxonomy" id="522772"/>
    <lineage>
        <taxon>Bacteria</taxon>
        <taxon>Pseudomonadati</taxon>
        <taxon>Deferribacterota</taxon>
        <taxon>Deferribacteres</taxon>
        <taxon>Deferribacterales</taxon>
        <taxon>Geovibrionaceae</taxon>
        <taxon>Denitrovibrio</taxon>
    </lineage>
</organism>
<dbReference type="GO" id="GO:0006935">
    <property type="term" value="P:chemotaxis"/>
    <property type="evidence" value="ECO:0007669"/>
    <property type="project" value="UniProtKB-KW"/>
</dbReference>
<dbReference type="PaxDb" id="522772-Dacet_0859"/>
<dbReference type="RefSeq" id="WP_013010170.1">
    <property type="nucleotide sequence ID" value="NC_013943.1"/>
</dbReference>
<dbReference type="PANTHER" id="PTHR39452:SF1">
    <property type="entry name" value="CHEY-P PHOSPHATASE CHEX"/>
    <property type="match status" value="1"/>
</dbReference>
<evidence type="ECO:0000313" key="3">
    <source>
        <dbReference type="EMBL" id="ADD67639.1"/>
    </source>
</evidence>
<evidence type="ECO:0000259" key="2">
    <source>
        <dbReference type="Pfam" id="PF13690"/>
    </source>
</evidence>
<dbReference type="SUPFAM" id="SSF103039">
    <property type="entry name" value="CheC-like"/>
    <property type="match status" value="1"/>
</dbReference>
<proteinExistence type="predicted"/>
<dbReference type="Proteomes" id="UP000002012">
    <property type="component" value="Chromosome"/>
</dbReference>
<feature type="domain" description="Chemotaxis phosphatase CheX-like" evidence="2">
    <location>
        <begin position="42"/>
        <end position="138"/>
    </location>
</feature>
<dbReference type="eggNOG" id="COG1406">
    <property type="taxonomic scope" value="Bacteria"/>
</dbReference>
<dbReference type="Gene3D" id="3.40.1550.10">
    <property type="entry name" value="CheC-like"/>
    <property type="match status" value="1"/>
</dbReference>
<reference evidence="3 4" key="1">
    <citation type="journal article" date="2010" name="Stand. Genomic Sci.">
        <title>Complete genome sequence of Denitrovibrio acetiphilus type strain (N2460).</title>
        <authorList>
            <person name="Kiss H."/>
            <person name="Lang E."/>
            <person name="Lapidus A."/>
            <person name="Copeland A."/>
            <person name="Nolan M."/>
            <person name="Glavina Del Rio T."/>
            <person name="Chen F."/>
            <person name="Lucas S."/>
            <person name="Tice H."/>
            <person name="Cheng J.F."/>
            <person name="Han C."/>
            <person name="Goodwin L."/>
            <person name="Pitluck S."/>
            <person name="Liolios K."/>
            <person name="Pati A."/>
            <person name="Ivanova N."/>
            <person name="Mavromatis K."/>
            <person name="Chen A."/>
            <person name="Palaniappan K."/>
            <person name="Land M."/>
            <person name="Hauser L."/>
            <person name="Chang Y.J."/>
            <person name="Jeffries C.D."/>
            <person name="Detter J.C."/>
            <person name="Brettin T."/>
            <person name="Spring S."/>
            <person name="Rohde M."/>
            <person name="Goker M."/>
            <person name="Woyke T."/>
            <person name="Bristow J."/>
            <person name="Eisen J.A."/>
            <person name="Markowitz V."/>
            <person name="Hugenholtz P."/>
            <person name="Kyrpides N.C."/>
            <person name="Klenk H.P."/>
        </authorList>
    </citation>
    <scope>NUCLEOTIDE SEQUENCE [LARGE SCALE GENOMIC DNA]</scope>
    <source>
        <strain evidence="4">DSM 12809 / NBRC 114555 / N2460</strain>
    </source>
</reference>
<gene>
    <name evidence="3" type="ordered locus">Dacet_0859</name>
</gene>
<name>D4H5Z3_DENA2</name>
<evidence type="ECO:0000256" key="1">
    <source>
        <dbReference type="ARBA" id="ARBA00022500"/>
    </source>
</evidence>
<dbReference type="InterPro" id="IPR028976">
    <property type="entry name" value="CheC-like_sf"/>
</dbReference>
<dbReference type="EMBL" id="CP001968">
    <property type="protein sequence ID" value="ADD67639.1"/>
    <property type="molecule type" value="Genomic_DNA"/>
</dbReference>
<evidence type="ECO:0000313" key="4">
    <source>
        <dbReference type="Proteomes" id="UP000002012"/>
    </source>
</evidence>
<dbReference type="STRING" id="522772.Dacet_0859"/>
<dbReference type="PANTHER" id="PTHR39452">
    <property type="entry name" value="CHEY-P PHOSPHATASE CHEX"/>
    <property type="match status" value="1"/>
</dbReference>
<dbReference type="Pfam" id="PF13690">
    <property type="entry name" value="CheX"/>
    <property type="match status" value="1"/>
</dbReference>
<keyword evidence="4" id="KW-1185">Reference proteome</keyword>
<dbReference type="CDD" id="cd17906">
    <property type="entry name" value="CheX"/>
    <property type="match status" value="1"/>
</dbReference>
<dbReference type="InParanoid" id="D4H5Z3"/>
<dbReference type="InterPro" id="IPR028051">
    <property type="entry name" value="CheX-like_dom"/>
</dbReference>
<dbReference type="InterPro" id="IPR038756">
    <property type="entry name" value="CheX-like"/>
</dbReference>